<evidence type="ECO:0000313" key="1">
    <source>
        <dbReference type="EMBL" id="MBO0514806.1"/>
    </source>
</evidence>
<dbReference type="AlphaFoldDB" id="A0A939F8Y4"/>
<dbReference type="Proteomes" id="UP000664167">
    <property type="component" value="Unassembled WGS sequence"/>
</dbReference>
<evidence type="ECO:0000313" key="2">
    <source>
        <dbReference type="Proteomes" id="UP000664167"/>
    </source>
</evidence>
<proteinExistence type="predicted"/>
<organism evidence="1 2">
    <name type="scientific">Streptomyces beijiangensis</name>
    <dbReference type="NCBI Taxonomy" id="163361"/>
    <lineage>
        <taxon>Bacteria</taxon>
        <taxon>Bacillati</taxon>
        <taxon>Actinomycetota</taxon>
        <taxon>Actinomycetes</taxon>
        <taxon>Kitasatosporales</taxon>
        <taxon>Streptomycetaceae</taxon>
        <taxon>Streptomyces</taxon>
    </lineage>
</organism>
<reference evidence="1" key="1">
    <citation type="submission" date="2021-03" db="EMBL/GenBank/DDBJ databases">
        <title>Streptomyces poriferae sp. nov., a novel marine sponge-derived Actinobacteria species with anti-MRSA activity.</title>
        <authorList>
            <person name="Sandoval-Powers M."/>
            <person name="Kralova S."/>
            <person name="Nguyen G.-S."/>
            <person name="Fawwal D."/>
            <person name="Degnes K."/>
            <person name="Klinkenberg G."/>
            <person name="Sletta H."/>
            <person name="Wentzel A."/>
            <person name="Liles M.R."/>
        </authorList>
    </citation>
    <scope>NUCLEOTIDE SEQUENCE</scope>
    <source>
        <strain evidence="1">DSM 41794</strain>
    </source>
</reference>
<keyword evidence="2" id="KW-1185">Reference proteome</keyword>
<accession>A0A939F8Y4</accession>
<gene>
    <name evidence="1" type="ORF">J0695_23855</name>
</gene>
<dbReference type="EMBL" id="JAFLRJ010000232">
    <property type="protein sequence ID" value="MBO0514806.1"/>
    <property type="molecule type" value="Genomic_DNA"/>
</dbReference>
<name>A0A939F8Y4_9ACTN</name>
<protein>
    <submittedName>
        <fullName evidence="1">Uncharacterized protein</fullName>
    </submittedName>
</protein>
<dbReference type="RefSeq" id="WP_206964664.1">
    <property type="nucleotide sequence ID" value="NZ_BAAAJJ010000019.1"/>
</dbReference>
<comment type="caution">
    <text evidence="1">The sequence shown here is derived from an EMBL/GenBank/DDBJ whole genome shotgun (WGS) entry which is preliminary data.</text>
</comment>
<sequence length="148" mass="17220">MFNYKLPMQWEQLRIVLYDQSGRGTKPLDPFGVLPTEFFRVVSILERIFMINKDERLRTEFCDRTLSVMSTDPWGDFDETRATVRPRNGHRFVALDLYLVEVHQDSCDPRDRSAVCEARLLHRHDPEGVIRAASPAWRLRAGTEKVAA</sequence>